<name>A0A0G0ATN2_9BACT</name>
<evidence type="ECO:0000256" key="1">
    <source>
        <dbReference type="ARBA" id="ARBA00001947"/>
    </source>
</evidence>
<dbReference type="PANTHER" id="PTHR42837">
    <property type="entry name" value="REGULATOR OF SIGMA-E PROTEASE RSEP"/>
    <property type="match status" value="1"/>
</dbReference>
<dbReference type="Pfam" id="PF02163">
    <property type="entry name" value="Peptidase_M50"/>
    <property type="match status" value="1"/>
</dbReference>
<feature type="transmembrane region" description="Helical" evidence="11">
    <location>
        <begin position="98"/>
        <end position="121"/>
    </location>
</feature>
<dbReference type="GO" id="GO:0016020">
    <property type="term" value="C:membrane"/>
    <property type="evidence" value="ECO:0007669"/>
    <property type="project" value="UniProtKB-SubCell"/>
</dbReference>
<comment type="cofactor">
    <cofactor evidence="1">
        <name>Zn(2+)</name>
        <dbReference type="ChEBI" id="CHEBI:29105"/>
    </cofactor>
</comment>
<evidence type="ECO:0000313" key="13">
    <source>
        <dbReference type="EMBL" id="KKP54806.1"/>
    </source>
</evidence>
<dbReference type="InterPro" id="IPR008915">
    <property type="entry name" value="Peptidase_M50"/>
</dbReference>
<evidence type="ECO:0000256" key="7">
    <source>
        <dbReference type="ARBA" id="ARBA00022833"/>
    </source>
</evidence>
<dbReference type="InterPro" id="IPR004387">
    <property type="entry name" value="Pept_M50_Zn"/>
</dbReference>
<accession>A0A0G0ATN2</accession>
<keyword evidence="10 11" id="KW-0472">Membrane</keyword>
<dbReference type="GO" id="GO:0004222">
    <property type="term" value="F:metalloendopeptidase activity"/>
    <property type="evidence" value="ECO:0007669"/>
    <property type="project" value="InterPro"/>
</dbReference>
<dbReference type="Proteomes" id="UP000034488">
    <property type="component" value="Unassembled WGS sequence"/>
</dbReference>
<evidence type="ECO:0000259" key="12">
    <source>
        <dbReference type="Pfam" id="PF02163"/>
    </source>
</evidence>
<feature type="transmembrane region" description="Helical" evidence="11">
    <location>
        <begin position="295"/>
        <end position="317"/>
    </location>
</feature>
<reference evidence="13 14" key="1">
    <citation type="journal article" date="2015" name="Nature">
        <title>rRNA introns, odd ribosomes, and small enigmatic genomes across a large radiation of phyla.</title>
        <authorList>
            <person name="Brown C.T."/>
            <person name="Hug L.A."/>
            <person name="Thomas B.C."/>
            <person name="Sharon I."/>
            <person name="Castelle C.J."/>
            <person name="Singh A."/>
            <person name="Wilkins M.J."/>
            <person name="Williams K.H."/>
            <person name="Banfield J.F."/>
        </authorList>
    </citation>
    <scope>NUCLEOTIDE SEQUENCE [LARGE SCALE GENOMIC DNA]</scope>
</reference>
<dbReference type="AlphaFoldDB" id="A0A0G0ATN2"/>
<protein>
    <submittedName>
        <fullName evidence="13">Membrane-associated zinc metalloprotease</fullName>
    </submittedName>
</protein>
<evidence type="ECO:0000256" key="3">
    <source>
        <dbReference type="ARBA" id="ARBA00007931"/>
    </source>
</evidence>
<gene>
    <name evidence="13" type="ORF">UR47_C0010G0022</name>
</gene>
<evidence type="ECO:0000256" key="11">
    <source>
        <dbReference type="SAM" id="Phobius"/>
    </source>
</evidence>
<keyword evidence="8 11" id="KW-1133">Transmembrane helix</keyword>
<keyword evidence="4 13" id="KW-0645">Protease</keyword>
<evidence type="ECO:0000256" key="5">
    <source>
        <dbReference type="ARBA" id="ARBA00022692"/>
    </source>
</evidence>
<comment type="caution">
    <text evidence="13">The sequence shown here is derived from an EMBL/GenBank/DDBJ whole genome shotgun (WGS) entry which is preliminary data.</text>
</comment>
<evidence type="ECO:0000256" key="4">
    <source>
        <dbReference type="ARBA" id="ARBA00022670"/>
    </source>
</evidence>
<dbReference type="PANTHER" id="PTHR42837:SF2">
    <property type="entry name" value="MEMBRANE METALLOPROTEASE ARASP2, CHLOROPLASTIC-RELATED"/>
    <property type="match status" value="1"/>
</dbReference>
<dbReference type="CDD" id="cd06163">
    <property type="entry name" value="S2P-M50_PDZ_RseP-like"/>
    <property type="match status" value="1"/>
</dbReference>
<proteinExistence type="inferred from homology"/>
<feature type="transmembrane region" description="Helical" evidence="11">
    <location>
        <begin position="348"/>
        <end position="369"/>
    </location>
</feature>
<organism evidence="13 14">
    <name type="scientific">candidate division WS6 bacterium GW2011_GWB1_33_6</name>
    <dbReference type="NCBI Taxonomy" id="1619088"/>
    <lineage>
        <taxon>Bacteria</taxon>
        <taxon>Candidatus Dojkabacteria</taxon>
    </lineage>
</organism>
<evidence type="ECO:0000256" key="8">
    <source>
        <dbReference type="ARBA" id="ARBA00022989"/>
    </source>
</evidence>
<sequence length="379" mass="41974">MTIVTNILLLILVISILTFVHELGHFLAAKLVKAKVLDFSIGFGPKILSKKIDETTYNIRILPLGGFVKILGDGDPTSKIEDIKDDGNLKNKSKLAQMFVMLAGVTMNILLAVILYTVFLANNGWRMDIGSSYDDFKPVGATLTQERVSDLPYELADEGAALDSGMYKEGYLISIDGETIDKYDDLVRILKSNKSEEVNIYACDKNKECDYFDITVSGEGKIGVYTGYNYAVYMDYSDNKIFSGVSHSINIVKLTGVSLSSLLEQGKETGDYSQLSNSVSGPVGIYFIIDYFRTLGFFIFLGILADLSISLALINLLPIPALDGGRFFILFIEGILRKDLDEKVEATIINISFMFLILLIVGVMIKDIVNIEQLKSLFK</sequence>
<comment type="similarity">
    <text evidence="3">Belongs to the peptidase M50B family.</text>
</comment>
<dbReference type="GO" id="GO:0006508">
    <property type="term" value="P:proteolysis"/>
    <property type="evidence" value="ECO:0007669"/>
    <property type="project" value="UniProtKB-KW"/>
</dbReference>
<feature type="transmembrane region" description="Helical" evidence="11">
    <location>
        <begin position="7"/>
        <end position="28"/>
    </location>
</feature>
<evidence type="ECO:0000256" key="10">
    <source>
        <dbReference type="ARBA" id="ARBA00023136"/>
    </source>
</evidence>
<keyword evidence="7" id="KW-0862">Zinc</keyword>
<keyword evidence="5 11" id="KW-0812">Transmembrane</keyword>
<keyword evidence="6" id="KW-0378">Hydrolase</keyword>
<keyword evidence="9 13" id="KW-0482">Metalloprotease</keyword>
<feature type="domain" description="Peptidase M50" evidence="12">
    <location>
        <begin position="10"/>
        <end position="359"/>
    </location>
</feature>
<evidence type="ECO:0000256" key="9">
    <source>
        <dbReference type="ARBA" id="ARBA00023049"/>
    </source>
</evidence>
<evidence type="ECO:0000256" key="2">
    <source>
        <dbReference type="ARBA" id="ARBA00004141"/>
    </source>
</evidence>
<evidence type="ECO:0000256" key="6">
    <source>
        <dbReference type="ARBA" id="ARBA00022801"/>
    </source>
</evidence>
<dbReference type="EMBL" id="LBPI01000010">
    <property type="protein sequence ID" value="KKP54806.1"/>
    <property type="molecule type" value="Genomic_DNA"/>
</dbReference>
<comment type="subcellular location">
    <subcellularLocation>
        <location evidence="2">Membrane</location>
        <topology evidence="2">Multi-pass membrane protein</topology>
    </subcellularLocation>
</comment>
<evidence type="ECO:0000313" key="14">
    <source>
        <dbReference type="Proteomes" id="UP000034488"/>
    </source>
</evidence>